<gene>
    <name evidence="2" type="ORF">GCM10010521_64190</name>
</gene>
<reference evidence="2 3" key="1">
    <citation type="journal article" date="2019" name="Int. J. Syst. Evol. Microbiol.">
        <title>The Global Catalogue of Microorganisms (GCM) 10K type strain sequencing project: providing services to taxonomists for standard genome sequencing and annotation.</title>
        <authorList>
            <consortium name="The Broad Institute Genomics Platform"/>
            <consortium name="The Broad Institute Genome Sequencing Center for Infectious Disease"/>
            <person name="Wu L."/>
            <person name="Ma J."/>
        </authorList>
    </citation>
    <scope>NUCLEOTIDE SEQUENCE [LARGE SCALE GENOMIC DNA]</scope>
    <source>
        <strain evidence="2 3">JCM 11574</strain>
    </source>
</reference>
<dbReference type="Proteomes" id="UP001500893">
    <property type="component" value="Unassembled WGS sequence"/>
</dbReference>
<sequence>MKILSEPLGGALGIGAITRCLAMAQAAVMRGHQVAFLAPDGHPTVDEGRSAPRFPAPAPVRPPELVGTGEADGFTEAVRIRGMAQLHYAERAIAAELDPYRMFAPTSWSPRCSPPCPSPRASAQGKGEHSTRYTATTRPDTKASSHPAPGPSREPTTAQGAPCQTTVTPAHPSRREPPSSTSTAH</sequence>
<comment type="caution">
    <text evidence="2">The sequence shown here is derived from an EMBL/GenBank/DDBJ whole genome shotgun (WGS) entry which is preliminary data.</text>
</comment>
<protein>
    <submittedName>
        <fullName evidence="2">Uncharacterized protein</fullName>
    </submittedName>
</protein>
<evidence type="ECO:0000313" key="2">
    <source>
        <dbReference type="EMBL" id="GAA2776648.1"/>
    </source>
</evidence>
<accession>A0ABN3V550</accession>
<feature type="compositionally biased region" description="Polar residues" evidence="1">
    <location>
        <begin position="154"/>
        <end position="168"/>
    </location>
</feature>
<evidence type="ECO:0000313" key="3">
    <source>
        <dbReference type="Proteomes" id="UP001500893"/>
    </source>
</evidence>
<keyword evidence="3" id="KW-1185">Reference proteome</keyword>
<organism evidence="2 3">
    <name type="scientific">Streptomyces rameus</name>
    <dbReference type="NCBI Taxonomy" id="68261"/>
    <lineage>
        <taxon>Bacteria</taxon>
        <taxon>Bacillati</taxon>
        <taxon>Actinomycetota</taxon>
        <taxon>Actinomycetes</taxon>
        <taxon>Kitasatosporales</taxon>
        <taxon>Streptomycetaceae</taxon>
        <taxon>Streptomyces</taxon>
    </lineage>
</organism>
<dbReference type="EMBL" id="BAAAVM010000125">
    <property type="protein sequence ID" value="GAA2776648.1"/>
    <property type="molecule type" value="Genomic_DNA"/>
</dbReference>
<feature type="compositionally biased region" description="Polar residues" evidence="1">
    <location>
        <begin position="132"/>
        <end position="144"/>
    </location>
</feature>
<evidence type="ECO:0000256" key="1">
    <source>
        <dbReference type="SAM" id="MobiDB-lite"/>
    </source>
</evidence>
<proteinExistence type="predicted"/>
<feature type="region of interest" description="Disordered" evidence="1">
    <location>
        <begin position="108"/>
        <end position="185"/>
    </location>
</feature>
<name>A0ABN3V550_9ACTN</name>